<keyword evidence="4" id="KW-1133">Transmembrane helix</keyword>
<accession>A0A369QQM1</accession>
<dbReference type="SMART" id="SM00563">
    <property type="entry name" value="PlsC"/>
    <property type="match status" value="1"/>
</dbReference>
<dbReference type="CDD" id="cd07989">
    <property type="entry name" value="LPLAT_AGPAT-like"/>
    <property type="match status" value="1"/>
</dbReference>
<feature type="domain" description="Phospholipid/glycerol acyltransferase" evidence="5">
    <location>
        <begin position="77"/>
        <end position="192"/>
    </location>
</feature>
<organism evidence="6 7">
    <name type="scientific">Adhaeribacter pallidiroseus</name>
    <dbReference type="NCBI Taxonomy" id="2072847"/>
    <lineage>
        <taxon>Bacteria</taxon>
        <taxon>Pseudomonadati</taxon>
        <taxon>Bacteroidota</taxon>
        <taxon>Cytophagia</taxon>
        <taxon>Cytophagales</taxon>
        <taxon>Hymenobacteraceae</taxon>
        <taxon>Adhaeribacter</taxon>
    </lineage>
</organism>
<dbReference type="PANTHER" id="PTHR10434:SF66">
    <property type="entry name" value="PHOSPHOLIPID_GLYCEROL ACYLTRANSFERASE DOMAIN-CONTAINING PROTEIN"/>
    <property type="match status" value="1"/>
</dbReference>
<dbReference type="PANTHER" id="PTHR10434">
    <property type="entry name" value="1-ACYL-SN-GLYCEROL-3-PHOSPHATE ACYLTRANSFERASE"/>
    <property type="match status" value="1"/>
</dbReference>
<dbReference type="GO" id="GO:0003841">
    <property type="term" value="F:1-acylglycerol-3-phosphate O-acyltransferase activity"/>
    <property type="evidence" value="ECO:0007669"/>
    <property type="project" value="UniProtKB-EC"/>
</dbReference>
<evidence type="ECO:0000256" key="4">
    <source>
        <dbReference type="SAM" id="Phobius"/>
    </source>
</evidence>
<keyword evidence="3 6" id="KW-0012">Acyltransferase</keyword>
<gene>
    <name evidence="6" type="primary">plsC</name>
    <name evidence="6" type="ORF">AHMF7616_03092</name>
</gene>
<sequence>MKLLVKIVRGIYAGWCVIWFVLPFFGMYPLFWIFSRKPRWYPHAHSLNRFWSFVQLRMYGLPLRINHTVPLRKNTPYVYAPNHSSYIDIPLLLNAVPGYLNFVGKSSLAKVPLWGPIYQKLYISVDRKSAISRAKSYIQSGRTLDQGRSVVIFPEGTISENAGHEMLPFKDGPFKLAIEKQVPLVPVSMPYNHIFLPDVDGKFIVKWHPLKITFFEPIPTVGLTLADLENLKNKVFSIIQADLSLHNYYEHRYTNDPEVSTFSPSGI</sequence>
<dbReference type="Pfam" id="PF01553">
    <property type="entry name" value="Acyltransferase"/>
    <property type="match status" value="1"/>
</dbReference>
<feature type="transmembrane region" description="Helical" evidence="4">
    <location>
        <begin position="12"/>
        <end position="34"/>
    </location>
</feature>
<dbReference type="SUPFAM" id="SSF69593">
    <property type="entry name" value="Glycerol-3-phosphate (1)-acyltransferase"/>
    <property type="match status" value="1"/>
</dbReference>
<name>A0A369QQM1_9BACT</name>
<dbReference type="InterPro" id="IPR002123">
    <property type="entry name" value="Plipid/glycerol_acylTrfase"/>
</dbReference>
<dbReference type="Proteomes" id="UP000253919">
    <property type="component" value="Unassembled WGS sequence"/>
</dbReference>
<evidence type="ECO:0000259" key="5">
    <source>
        <dbReference type="SMART" id="SM00563"/>
    </source>
</evidence>
<protein>
    <submittedName>
        <fullName evidence="6">1-acylglycerol-3-phosphate O-acyltransferase</fullName>
        <ecNumber evidence="6">2.3.1.51</ecNumber>
    </submittedName>
</protein>
<dbReference type="AlphaFoldDB" id="A0A369QQM1"/>
<comment type="pathway">
    <text evidence="1">Lipid metabolism.</text>
</comment>
<evidence type="ECO:0000256" key="1">
    <source>
        <dbReference type="ARBA" id="ARBA00005189"/>
    </source>
</evidence>
<reference evidence="6 7" key="1">
    <citation type="submission" date="2018-04" db="EMBL/GenBank/DDBJ databases">
        <title>Adhaeribacter sp. HMF7616 genome sequencing and assembly.</title>
        <authorList>
            <person name="Kang H."/>
            <person name="Kang J."/>
            <person name="Cha I."/>
            <person name="Kim H."/>
            <person name="Joh K."/>
        </authorList>
    </citation>
    <scope>NUCLEOTIDE SEQUENCE [LARGE SCALE GENOMIC DNA]</scope>
    <source>
        <strain evidence="6 7">HMF7616</strain>
    </source>
</reference>
<keyword evidence="2 6" id="KW-0808">Transferase</keyword>
<comment type="caution">
    <text evidence="6">The sequence shown here is derived from an EMBL/GenBank/DDBJ whole genome shotgun (WGS) entry which is preliminary data.</text>
</comment>
<proteinExistence type="predicted"/>
<keyword evidence="7" id="KW-1185">Reference proteome</keyword>
<evidence type="ECO:0000313" key="7">
    <source>
        <dbReference type="Proteomes" id="UP000253919"/>
    </source>
</evidence>
<evidence type="ECO:0000256" key="3">
    <source>
        <dbReference type="ARBA" id="ARBA00023315"/>
    </source>
</evidence>
<dbReference type="RefSeq" id="WP_233507579.1">
    <property type="nucleotide sequence ID" value="NZ_QASA01000001.1"/>
</dbReference>
<keyword evidence="4" id="KW-0472">Membrane</keyword>
<dbReference type="EC" id="2.3.1.51" evidence="6"/>
<dbReference type="GO" id="GO:0006654">
    <property type="term" value="P:phosphatidic acid biosynthetic process"/>
    <property type="evidence" value="ECO:0007669"/>
    <property type="project" value="TreeGrafter"/>
</dbReference>
<evidence type="ECO:0000256" key="2">
    <source>
        <dbReference type="ARBA" id="ARBA00022679"/>
    </source>
</evidence>
<dbReference type="EMBL" id="QASA01000001">
    <property type="protein sequence ID" value="RDC64478.1"/>
    <property type="molecule type" value="Genomic_DNA"/>
</dbReference>
<keyword evidence="4" id="KW-0812">Transmembrane</keyword>
<evidence type="ECO:0000313" key="6">
    <source>
        <dbReference type="EMBL" id="RDC64478.1"/>
    </source>
</evidence>